<evidence type="ECO:0000259" key="10">
    <source>
        <dbReference type="Pfam" id="PF04290"/>
    </source>
</evidence>
<dbReference type="InterPro" id="IPR055348">
    <property type="entry name" value="DctQ"/>
</dbReference>
<keyword evidence="3" id="KW-1003">Cell membrane</keyword>
<dbReference type="PANTHER" id="PTHR35011:SF2">
    <property type="entry name" value="2,3-DIKETO-L-GULONATE TRAP TRANSPORTER SMALL PERMEASE PROTEIN YIAM"/>
    <property type="match status" value="1"/>
</dbReference>
<feature type="transmembrane region" description="Helical" evidence="9">
    <location>
        <begin position="114"/>
        <end position="139"/>
    </location>
</feature>
<dbReference type="eggNOG" id="COG3090">
    <property type="taxonomic scope" value="Bacteria"/>
</dbReference>
<dbReference type="GO" id="GO:0005886">
    <property type="term" value="C:plasma membrane"/>
    <property type="evidence" value="ECO:0007669"/>
    <property type="project" value="UniProtKB-SubCell"/>
</dbReference>
<comment type="similarity">
    <text evidence="8 9">Belongs to the TRAP transporter small permease family.</text>
</comment>
<evidence type="ECO:0000256" key="4">
    <source>
        <dbReference type="ARBA" id="ARBA00022519"/>
    </source>
</evidence>
<feature type="domain" description="Tripartite ATP-independent periplasmic transporters DctQ component" evidence="10">
    <location>
        <begin position="17"/>
        <end position="144"/>
    </location>
</feature>
<keyword evidence="6 9" id="KW-1133">Transmembrane helix</keyword>
<organism evidence="11 12">
    <name type="scientific">Marinomonas ushuaiensis DSM 15871</name>
    <dbReference type="NCBI Taxonomy" id="1122207"/>
    <lineage>
        <taxon>Bacteria</taxon>
        <taxon>Pseudomonadati</taxon>
        <taxon>Pseudomonadota</taxon>
        <taxon>Gammaproteobacteria</taxon>
        <taxon>Oceanospirillales</taxon>
        <taxon>Oceanospirillaceae</taxon>
        <taxon>Marinomonas</taxon>
    </lineage>
</organism>
<keyword evidence="12" id="KW-1185">Reference proteome</keyword>
<feature type="transmembrane region" description="Helical" evidence="9">
    <location>
        <begin position="9"/>
        <end position="29"/>
    </location>
</feature>
<dbReference type="STRING" id="1122207.MUS1_03985"/>
<name>X7E4V9_9GAMM</name>
<dbReference type="PANTHER" id="PTHR35011">
    <property type="entry name" value="2,3-DIKETO-L-GULONATE TRAP TRANSPORTER SMALL PERMEASE PROTEIN YIAM"/>
    <property type="match status" value="1"/>
</dbReference>
<comment type="function">
    <text evidence="9">Part of the tripartite ATP-independent periplasmic (TRAP) transport system.</text>
</comment>
<dbReference type="GO" id="GO:0015740">
    <property type="term" value="P:C4-dicarboxylate transport"/>
    <property type="evidence" value="ECO:0007669"/>
    <property type="project" value="TreeGrafter"/>
</dbReference>
<evidence type="ECO:0000256" key="5">
    <source>
        <dbReference type="ARBA" id="ARBA00022692"/>
    </source>
</evidence>
<evidence type="ECO:0000256" key="3">
    <source>
        <dbReference type="ARBA" id="ARBA00022475"/>
    </source>
</evidence>
<keyword evidence="5 9" id="KW-0812">Transmembrane</keyword>
<dbReference type="PATRIC" id="fig|1122207.3.peg.2417"/>
<dbReference type="Pfam" id="PF04290">
    <property type="entry name" value="DctQ"/>
    <property type="match status" value="1"/>
</dbReference>
<evidence type="ECO:0000256" key="2">
    <source>
        <dbReference type="ARBA" id="ARBA00022448"/>
    </source>
</evidence>
<evidence type="ECO:0000313" key="12">
    <source>
        <dbReference type="Proteomes" id="UP000054058"/>
    </source>
</evidence>
<feature type="transmembrane region" description="Helical" evidence="9">
    <location>
        <begin position="80"/>
        <end position="102"/>
    </location>
</feature>
<proteinExistence type="inferred from homology"/>
<reference evidence="11 12" key="1">
    <citation type="submission" date="2014-01" db="EMBL/GenBank/DDBJ databases">
        <title>Marinomonas ushuaiensis DSM 15871 Genome Sequencing.</title>
        <authorList>
            <person name="Lai Q."/>
            <person name="Shao Z.S."/>
        </authorList>
    </citation>
    <scope>NUCLEOTIDE SEQUENCE [LARGE SCALE GENOMIC DNA]</scope>
    <source>
        <strain evidence="11 12">DSM 15871</strain>
    </source>
</reference>
<comment type="caution">
    <text evidence="11">The sequence shown here is derived from an EMBL/GenBank/DDBJ whole genome shotgun (WGS) entry which is preliminary data.</text>
</comment>
<comment type="subcellular location">
    <subcellularLocation>
        <location evidence="1 9">Cell inner membrane</location>
        <topology evidence="1 9">Multi-pass membrane protein</topology>
    </subcellularLocation>
</comment>
<sequence>MVFRLEKIFLGLSLALMVTLLSAGVFFRYVLNDPIVWSESIAKLLIVWMTFLGASIAFSEKSHIRVDSLVDYFPFKARQIIKHIVELFTVSIVAYMGYLGFIYFETTITSTSPILGISIGYFSFGMPILFAFSVFHILVNYISNIDKSEETQTC</sequence>
<dbReference type="EMBL" id="JAMB01000010">
    <property type="protein sequence ID" value="ETX10213.1"/>
    <property type="molecule type" value="Genomic_DNA"/>
</dbReference>
<evidence type="ECO:0000256" key="8">
    <source>
        <dbReference type="ARBA" id="ARBA00038436"/>
    </source>
</evidence>
<dbReference type="InterPro" id="IPR007387">
    <property type="entry name" value="TRAP_DctQ"/>
</dbReference>
<protein>
    <recommendedName>
        <fullName evidence="9">TRAP transporter small permease protein</fullName>
    </recommendedName>
</protein>
<accession>X7E4V9</accession>
<comment type="subunit">
    <text evidence="9">The complex comprises the extracytoplasmic solute receptor protein and the two transmembrane proteins.</text>
</comment>
<evidence type="ECO:0000256" key="9">
    <source>
        <dbReference type="RuleBase" id="RU369079"/>
    </source>
</evidence>
<evidence type="ECO:0000256" key="7">
    <source>
        <dbReference type="ARBA" id="ARBA00023136"/>
    </source>
</evidence>
<keyword evidence="2 9" id="KW-0813">Transport</keyword>
<evidence type="ECO:0000256" key="1">
    <source>
        <dbReference type="ARBA" id="ARBA00004429"/>
    </source>
</evidence>
<keyword evidence="7 9" id="KW-0472">Membrane</keyword>
<dbReference type="GO" id="GO:0022857">
    <property type="term" value="F:transmembrane transporter activity"/>
    <property type="evidence" value="ECO:0007669"/>
    <property type="project" value="UniProtKB-UniRule"/>
</dbReference>
<evidence type="ECO:0000256" key="6">
    <source>
        <dbReference type="ARBA" id="ARBA00022989"/>
    </source>
</evidence>
<dbReference type="Proteomes" id="UP000054058">
    <property type="component" value="Unassembled WGS sequence"/>
</dbReference>
<dbReference type="AlphaFoldDB" id="X7E4V9"/>
<gene>
    <name evidence="11" type="ORF">MUS1_03985</name>
</gene>
<feature type="transmembrane region" description="Helical" evidence="9">
    <location>
        <begin position="41"/>
        <end position="59"/>
    </location>
</feature>
<evidence type="ECO:0000313" key="11">
    <source>
        <dbReference type="EMBL" id="ETX10213.1"/>
    </source>
</evidence>
<keyword evidence="4 9" id="KW-0997">Cell inner membrane</keyword>